<keyword evidence="1" id="KW-0808">Transferase</keyword>
<dbReference type="PANTHER" id="PTHR24421:SF63">
    <property type="entry name" value="SENSOR HISTIDINE KINASE DESK"/>
    <property type="match status" value="1"/>
</dbReference>
<evidence type="ECO:0000256" key="4">
    <source>
        <dbReference type="SAM" id="Phobius"/>
    </source>
</evidence>
<dbReference type="Gene3D" id="1.20.5.1930">
    <property type="match status" value="1"/>
</dbReference>
<keyword evidence="7" id="KW-1185">Reference proteome</keyword>
<dbReference type="KEGG" id="acab:QRX50_07850"/>
<feature type="transmembrane region" description="Helical" evidence="4">
    <location>
        <begin position="73"/>
        <end position="96"/>
    </location>
</feature>
<dbReference type="GO" id="GO:0046983">
    <property type="term" value="F:protein dimerization activity"/>
    <property type="evidence" value="ECO:0007669"/>
    <property type="project" value="InterPro"/>
</dbReference>
<dbReference type="RefSeq" id="WP_285971295.1">
    <property type="nucleotide sequence ID" value="NZ_CP127294.1"/>
</dbReference>
<dbReference type="CDD" id="cd16917">
    <property type="entry name" value="HATPase_UhpB-NarQ-NarX-like"/>
    <property type="match status" value="1"/>
</dbReference>
<dbReference type="GO" id="GO:0000155">
    <property type="term" value="F:phosphorelay sensor kinase activity"/>
    <property type="evidence" value="ECO:0007669"/>
    <property type="project" value="InterPro"/>
</dbReference>
<dbReference type="Pfam" id="PF07730">
    <property type="entry name" value="HisKA_3"/>
    <property type="match status" value="1"/>
</dbReference>
<sequence>MDRWNPGTLGRVVALLILGTTAAFTVEAFFLWLSTHPPVLDVLFAVLAGAGVLAGTGRIVWAVVRRSAARGEHLVDIAIATSLAFALLLAFGPAWLALPSLVAGVSAISLTGLKRWIFPLVVLVVTAALALLMQVPAYAVAEVLLRSLVTIVVLAGMGLLVTYASEVHANRDELARMAVVEERLRFARDLHDVLGRGLSVVRLKAELGVRLMDNDHEAARAQLVQIAELAGGSVTELRKVIAGYRQPSLAEELRGTSSILSLAGVRVIADPVPEGLPGPVAEAIGSAIREGGTNILRHSAAENCRVEFVRDPSCVLVRIRNDRPHAGGTRAGHGLTGLAERLAAVRGTLEHGEVDGDFVLTARVPLDLPRKSS</sequence>
<dbReference type="PANTHER" id="PTHR24421">
    <property type="entry name" value="NITRATE/NITRITE SENSOR PROTEIN NARX-RELATED"/>
    <property type="match status" value="1"/>
</dbReference>
<organism evidence="6 7">
    <name type="scientific">Amycolatopsis carbonis</name>
    <dbReference type="NCBI Taxonomy" id="715471"/>
    <lineage>
        <taxon>Bacteria</taxon>
        <taxon>Bacillati</taxon>
        <taxon>Actinomycetota</taxon>
        <taxon>Actinomycetes</taxon>
        <taxon>Pseudonocardiales</taxon>
        <taxon>Pseudonocardiaceae</taxon>
        <taxon>Amycolatopsis</taxon>
    </lineage>
</organism>
<dbReference type="GO" id="GO:0016020">
    <property type="term" value="C:membrane"/>
    <property type="evidence" value="ECO:0007669"/>
    <property type="project" value="InterPro"/>
</dbReference>
<evidence type="ECO:0000256" key="1">
    <source>
        <dbReference type="ARBA" id="ARBA00022679"/>
    </source>
</evidence>
<evidence type="ECO:0000313" key="6">
    <source>
        <dbReference type="EMBL" id="WIX80670.1"/>
    </source>
</evidence>
<dbReference type="AlphaFoldDB" id="A0A9Y2IK53"/>
<accession>A0A9Y2IK53</accession>
<evidence type="ECO:0000259" key="5">
    <source>
        <dbReference type="Pfam" id="PF07730"/>
    </source>
</evidence>
<protein>
    <submittedName>
        <fullName evidence="6">Histidine kinase</fullName>
    </submittedName>
</protein>
<evidence type="ECO:0000256" key="3">
    <source>
        <dbReference type="ARBA" id="ARBA00023012"/>
    </source>
</evidence>
<feature type="transmembrane region" description="Helical" evidence="4">
    <location>
        <begin position="39"/>
        <end position="61"/>
    </location>
</feature>
<feature type="transmembrane region" description="Helical" evidence="4">
    <location>
        <begin position="12"/>
        <end position="33"/>
    </location>
</feature>
<dbReference type="InterPro" id="IPR011712">
    <property type="entry name" value="Sig_transdc_His_kin_sub3_dim/P"/>
</dbReference>
<feature type="transmembrane region" description="Helical" evidence="4">
    <location>
        <begin position="143"/>
        <end position="164"/>
    </location>
</feature>
<keyword evidence="3" id="KW-0902">Two-component regulatory system</keyword>
<keyword evidence="4" id="KW-1133">Transmembrane helix</keyword>
<keyword evidence="2 6" id="KW-0418">Kinase</keyword>
<dbReference type="Proteomes" id="UP001236014">
    <property type="component" value="Chromosome"/>
</dbReference>
<dbReference type="InterPro" id="IPR050482">
    <property type="entry name" value="Sensor_HK_TwoCompSys"/>
</dbReference>
<evidence type="ECO:0000256" key="2">
    <source>
        <dbReference type="ARBA" id="ARBA00022777"/>
    </source>
</evidence>
<dbReference type="EMBL" id="CP127294">
    <property type="protein sequence ID" value="WIX80670.1"/>
    <property type="molecule type" value="Genomic_DNA"/>
</dbReference>
<keyword evidence="4" id="KW-0812">Transmembrane</keyword>
<keyword evidence="4" id="KW-0472">Membrane</keyword>
<name>A0A9Y2IK53_9PSEU</name>
<evidence type="ECO:0000313" key="7">
    <source>
        <dbReference type="Proteomes" id="UP001236014"/>
    </source>
</evidence>
<reference evidence="6 7" key="1">
    <citation type="submission" date="2023-06" db="EMBL/GenBank/DDBJ databases">
        <authorList>
            <person name="Oyuntsetseg B."/>
            <person name="Kim S.B."/>
        </authorList>
    </citation>
    <scope>NUCLEOTIDE SEQUENCE [LARGE SCALE GENOMIC DNA]</scope>
    <source>
        <strain evidence="6 7">2-15</strain>
    </source>
</reference>
<feature type="domain" description="Signal transduction histidine kinase subgroup 3 dimerisation and phosphoacceptor" evidence="5">
    <location>
        <begin position="182"/>
        <end position="248"/>
    </location>
</feature>
<proteinExistence type="predicted"/>
<gene>
    <name evidence="6" type="ORF">QRX50_07850</name>
</gene>
<feature type="transmembrane region" description="Helical" evidence="4">
    <location>
        <begin position="116"/>
        <end position="136"/>
    </location>
</feature>
<dbReference type="Gene3D" id="3.30.565.10">
    <property type="entry name" value="Histidine kinase-like ATPase, C-terminal domain"/>
    <property type="match status" value="1"/>
</dbReference>
<dbReference type="InterPro" id="IPR036890">
    <property type="entry name" value="HATPase_C_sf"/>
</dbReference>